<dbReference type="GO" id="GO:0016556">
    <property type="term" value="P:mRNA modification"/>
    <property type="evidence" value="ECO:0007669"/>
    <property type="project" value="InterPro"/>
</dbReference>
<keyword evidence="3" id="KW-0507">mRNA processing</keyword>
<gene>
    <name evidence="8" type="ORF">TR85787</name>
</gene>
<comment type="similarity">
    <text evidence="2">Belongs to the fl(2)d family.</text>
</comment>
<keyword evidence="5" id="KW-0539">Nucleus</keyword>
<feature type="region of interest" description="Disordered" evidence="7">
    <location>
        <begin position="317"/>
        <end position="344"/>
    </location>
</feature>
<evidence type="ECO:0008006" key="9">
    <source>
        <dbReference type="Google" id="ProtNLM"/>
    </source>
</evidence>
<dbReference type="PANTHER" id="PTHR15217:SF0">
    <property type="entry name" value="PRE-MRNA-SPLICING REGULATOR WTAP"/>
    <property type="match status" value="1"/>
</dbReference>
<dbReference type="GO" id="GO:0005634">
    <property type="term" value="C:nucleus"/>
    <property type="evidence" value="ECO:0007669"/>
    <property type="project" value="UniProtKB-SubCell"/>
</dbReference>
<evidence type="ECO:0000256" key="1">
    <source>
        <dbReference type="ARBA" id="ARBA00004123"/>
    </source>
</evidence>
<feature type="region of interest" description="Disordered" evidence="7">
    <location>
        <begin position="277"/>
        <end position="301"/>
    </location>
</feature>
<evidence type="ECO:0000256" key="2">
    <source>
        <dbReference type="ARBA" id="ARBA00010313"/>
    </source>
</evidence>
<dbReference type="PANTHER" id="PTHR15217">
    <property type="entry name" value="WILMS' TUMOR 1-ASSOCIATING PROTEIN"/>
    <property type="match status" value="1"/>
</dbReference>
<protein>
    <recommendedName>
        <fullName evidence="9">Pre-mRNA-splicing regulator female-lethal(2)D</fullName>
    </recommendedName>
</protein>
<evidence type="ECO:0000256" key="4">
    <source>
        <dbReference type="ARBA" id="ARBA00023187"/>
    </source>
</evidence>
<proteinExistence type="inferred from homology"/>
<organism evidence="8">
    <name type="scientific">Schistocephalus solidus</name>
    <name type="common">Tapeworm</name>
    <dbReference type="NCBI Taxonomy" id="70667"/>
    <lineage>
        <taxon>Eukaryota</taxon>
        <taxon>Metazoa</taxon>
        <taxon>Spiralia</taxon>
        <taxon>Lophotrochozoa</taxon>
        <taxon>Platyhelminthes</taxon>
        <taxon>Cestoda</taxon>
        <taxon>Eucestoda</taxon>
        <taxon>Diphyllobothriidea</taxon>
        <taxon>Diphyllobothriidae</taxon>
        <taxon>Schistocephalus</taxon>
    </lineage>
</organism>
<name>A0A0X3P1I3_SCHSO</name>
<feature type="coiled-coil region" evidence="6">
    <location>
        <begin position="31"/>
        <end position="61"/>
    </location>
</feature>
<dbReference type="InterPro" id="IPR033757">
    <property type="entry name" value="WTAP"/>
</dbReference>
<dbReference type="GO" id="GO:0006397">
    <property type="term" value="P:mRNA processing"/>
    <property type="evidence" value="ECO:0007669"/>
    <property type="project" value="UniProtKB-KW"/>
</dbReference>
<dbReference type="Pfam" id="PF17098">
    <property type="entry name" value="Wtap"/>
    <property type="match status" value="1"/>
</dbReference>
<reference evidence="8" key="1">
    <citation type="submission" date="2016-01" db="EMBL/GenBank/DDBJ databases">
        <title>Reference transcriptome for the parasite Schistocephalus solidus: insights into the molecular evolution of parasitism.</title>
        <authorList>
            <person name="Hebert F.O."/>
            <person name="Grambauer S."/>
            <person name="Barber I."/>
            <person name="Landry C.R."/>
            <person name="Aubin-Horth N."/>
        </authorList>
    </citation>
    <scope>NUCLEOTIDE SEQUENCE</scope>
</reference>
<comment type="subcellular location">
    <subcellularLocation>
        <location evidence="1">Nucleus</location>
    </subcellularLocation>
</comment>
<dbReference type="GO" id="GO:0008380">
    <property type="term" value="P:RNA splicing"/>
    <property type="evidence" value="ECO:0007669"/>
    <property type="project" value="UniProtKB-KW"/>
</dbReference>
<feature type="compositionally biased region" description="Polar residues" evidence="7">
    <location>
        <begin position="332"/>
        <end position="344"/>
    </location>
</feature>
<evidence type="ECO:0000256" key="7">
    <source>
        <dbReference type="SAM" id="MobiDB-lite"/>
    </source>
</evidence>
<keyword evidence="4" id="KW-0508">mRNA splicing</keyword>
<evidence type="ECO:0000313" key="8">
    <source>
        <dbReference type="EMBL" id="JAP41832.1"/>
    </source>
</evidence>
<evidence type="ECO:0000256" key="6">
    <source>
        <dbReference type="SAM" id="Coils"/>
    </source>
</evidence>
<evidence type="ECO:0000256" key="3">
    <source>
        <dbReference type="ARBA" id="ARBA00022664"/>
    </source>
</evidence>
<evidence type="ECO:0000256" key="5">
    <source>
        <dbReference type="ARBA" id="ARBA00023242"/>
    </source>
</evidence>
<keyword evidence="6" id="KW-0175">Coiled coil</keyword>
<accession>A0A0X3P1I3</accession>
<dbReference type="GO" id="GO:0000381">
    <property type="term" value="P:regulation of alternative mRNA splicing, via spliceosome"/>
    <property type="evidence" value="ECO:0007669"/>
    <property type="project" value="InterPro"/>
</dbReference>
<dbReference type="EMBL" id="GEEE01021393">
    <property type="protein sequence ID" value="JAP41832.1"/>
    <property type="molecule type" value="Transcribed_RNA"/>
</dbReference>
<dbReference type="AlphaFoldDB" id="A0A0X3P1I3"/>
<sequence length="344" mass="37508">MSGAYGPDGSQSSKNSLEAMENIIKQQVAAIGQLDASLSALEKENDRLAAEQRAIKASTAKADAEALLRLVASEFRLAQAYTFLPYKRTRLCLSSVSAEMTATTPISVLGQLHHGGLLSPALSALYRAAIEHAKVTKTKLKQSFDDLTAWKFSPDSPSGKRLMTCMRQLLAKNEGLGRINEADRLASLESEAAMQATCIDEFLKTNQELESVLEESSFDLEGLQSSLLILKQQLCLAESLLDDLKREYEVHRPGQVDALIEAALADLSRLQEAVDDAEVPENEPESLGAVTGSVGGDDDNDVLVYDKEGDEEIMKPDLEECSTWKTEEDESTPSQTKTMEQTSC</sequence>